<dbReference type="AlphaFoldDB" id="X1FR82"/>
<dbReference type="InterPro" id="IPR023213">
    <property type="entry name" value="CAT-like_dom_sf"/>
</dbReference>
<proteinExistence type="predicted"/>
<sequence>EENNFDLSRFPAEREIVVDAGYLAGGRHIIYALLEVDVSDARLMLNELSIAAGKKISFTAFIVASFARAIKANPQVHSFLDWRRRLVTYHDVDVVTMIEPESGAVAIPHIIRSANRKTVLKISDEIRSIQARPGSSPQAGRLVKSAPRLPRFVRLLFFRILKLNPSRFKQLAGTVVVTSVGMFGRGGGWGIGFLPTHNLGITVGGISQKPGVKDGEILVRDILNLTISFDHDIIDGAPAARFANTLTGIIENGAVFENLLDNQARTMKGEL</sequence>
<dbReference type="Gene3D" id="3.30.559.10">
    <property type="entry name" value="Chloramphenicol acetyltransferase-like domain"/>
    <property type="match status" value="1"/>
</dbReference>
<evidence type="ECO:0000256" key="1">
    <source>
        <dbReference type="ARBA" id="ARBA00001938"/>
    </source>
</evidence>
<dbReference type="GO" id="GO:0016407">
    <property type="term" value="F:acetyltransferase activity"/>
    <property type="evidence" value="ECO:0007669"/>
    <property type="project" value="TreeGrafter"/>
</dbReference>
<keyword evidence="2" id="KW-0808">Transferase</keyword>
<comment type="cofactor">
    <cofactor evidence="1">
        <name>(R)-lipoate</name>
        <dbReference type="ChEBI" id="CHEBI:83088"/>
    </cofactor>
</comment>
<dbReference type="InterPro" id="IPR050743">
    <property type="entry name" value="2-oxoacid_DH_E2_comp"/>
</dbReference>
<dbReference type="PANTHER" id="PTHR43178">
    <property type="entry name" value="DIHYDROLIPOAMIDE ACETYLTRANSFERASE COMPONENT OF PYRUVATE DEHYDROGENASE COMPLEX"/>
    <property type="match status" value="1"/>
</dbReference>
<accession>X1FR82</accession>
<keyword evidence="3" id="KW-0012">Acyltransferase</keyword>
<dbReference type="PANTHER" id="PTHR43178:SF5">
    <property type="entry name" value="LIPOAMIDE ACYLTRANSFERASE COMPONENT OF BRANCHED-CHAIN ALPHA-KETO ACID DEHYDROGENASE COMPLEX, MITOCHONDRIAL"/>
    <property type="match status" value="1"/>
</dbReference>
<evidence type="ECO:0000256" key="3">
    <source>
        <dbReference type="ARBA" id="ARBA00023315"/>
    </source>
</evidence>
<dbReference type="EMBL" id="BARU01021620">
    <property type="protein sequence ID" value="GAH48191.1"/>
    <property type="molecule type" value="Genomic_DNA"/>
</dbReference>
<organism evidence="5">
    <name type="scientific">marine sediment metagenome</name>
    <dbReference type="NCBI Taxonomy" id="412755"/>
    <lineage>
        <taxon>unclassified sequences</taxon>
        <taxon>metagenomes</taxon>
        <taxon>ecological metagenomes</taxon>
    </lineage>
</organism>
<evidence type="ECO:0000313" key="5">
    <source>
        <dbReference type="EMBL" id="GAH48191.1"/>
    </source>
</evidence>
<feature type="domain" description="2-oxoacid dehydrogenase acyltransferase catalytic" evidence="4">
    <location>
        <begin position="162"/>
        <end position="252"/>
    </location>
</feature>
<dbReference type="GO" id="GO:0005737">
    <property type="term" value="C:cytoplasm"/>
    <property type="evidence" value="ECO:0007669"/>
    <property type="project" value="TreeGrafter"/>
</dbReference>
<dbReference type="Pfam" id="PF00198">
    <property type="entry name" value="2-oxoacid_dh"/>
    <property type="match status" value="2"/>
</dbReference>
<feature type="domain" description="2-oxoacid dehydrogenase acyltransferase catalytic" evidence="4">
    <location>
        <begin position="35"/>
        <end position="132"/>
    </location>
</feature>
<protein>
    <recommendedName>
        <fullName evidence="4">2-oxoacid dehydrogenase acyltransferase catalytic domain-containing protein</fullName>
    </recommendedName>
</protein>
<dbReference type="GO" id="GO:0031405">
    <property type="term" value="F:lipoic acid binding"/>
    <property type="evidence" value="ECO:0007669"/>
    <property type="project" value="TreeGrafter"/>
</dbReference>
<dbReference type="SUPFAM" id="SSF52777">
    <property type="entry name" value="CoA-dependent acyltransferases"/>
    <property type="match status" value="1"/>
</dbReference>
<name>X1FR82_9ZZZZ</name>
<dbReference type="InterPro" id="IPR001078">
    <property type="entry name" value="2-oxoacid_DH_actylTfrase"/>
</dbReference>
<evidence type="ECO:0000259" key="4">
    <source>
        <dbReference type="Pfam" id="PF00198"/>
    </source>
</evidence>
<reference evidence="5" key="1">
    <citation type="journal article" date="2014" name="Front. Microbiol.">
        <title>High frequency of phylogenetically diverse reductive dehalogenase-homologous genes in deep subseafloor sedimentary metagenomes.</title>
        <authorList>
            <person name="Kawai M."/>
            <person name="Futagami T."/>
            <person name="Toyoda A."/>
            <person name="Takaki Y."/>
            <person name="Nishi S."/>
            <person name="Hori S."/>
            <person name="Arai W."/>
            <person name="Tsubouchi T."/>
            <person name="Morono Y."/>
            <person name="Uchiyama I."/>
            <person name="Ito T."/>
            <person name="Fujiyama A."/>
            <person name="Inagaki F."/>
            <person name="Takami H."/>
        </authorList>
    </citation>
    <scope>NUCLEOTIDE SEQUENCE</scope>
    <source>
        <strain evidence="5">Expedition CK06-06</strain>
    </source>
</reference>
<feature type="non-terminal residue" evidence="5">
    <location>
        <position position="1"/>
    </location>
</feature>
<comment type="caution">
    <text evidence="5">The sequence shown here is derived from an EMBL/GenBank/DDBJ whole genome shotgun (WGS) entry which is preliminary data.</text>
</comment>
<evidence type="ECO:0000256" key="2">
    <source>
        <dbReference type="ARBA" id="ARBA00022679"/>
    </source>
</evidence>
<gene>
    <name evidence="5" type="ORF">S03H2_35364</name>
</gene>